<keyword evidence="2" id="KW-1185">Reference proteome</keyword>
<feature type="non-terminal residue" evidence="1">
    <location>
        <position position="1"/>
    </location>
</feature>
<name>A0ABD0N1U8_CIRMR</name>
<dbReference type="EMBL" id="JAMKFB020000025">
    <property type="protein sequence ID" value="KAL0155503.1"/>
    <property type="molecule type" value="Genomic_DNA"/>
</dbReference>
<accession>A0ABD0N1U8</accession>
<organism evidence="1 2">
    <name type="scientific">Cirrhinus mrigala</name>
    <name type="common">Mrigala</name>
    <dbReference type="NCBI Taxonomy" id="683832"/>
    <lineage>
        <taxon>Eukaryota</taxon>
        <taxon>Metazoa</taxon>
        <taxon>Chordata</taxon>
        <taxon>Craniata</taxon>
        <taxon>Vertebrata</taxon>
        <taxon>Euteleostomi</taxon>
        <taxon>Actinopterygii</taxon>
        <taxon>Neopterygii</taxon>
        <taxon>Teleostei</taxon>
        <taxon>Ostariophysi</taxon>
        <taxon>Cypriniformes</taxon>
        <taxon>Cyprinidae</taxon>
        <taxon>Labeoninae</taxon>
        <taxon>Labeonini</taxon>
        <taxon>Cirrhinus</taxon>
    </lineage>
</organism>
<dbReference type="Proteomes" id="UP001529510">
    <property type="component" value="Unassembled WGS sequence"/>
</dbReference>
<reference evidence="1 2" key="1">
    <citation type="submission" date="2024-05" db="EMBL/GenBank/DDBJ databases">
        <title>Genome sequencing and assembly of Indian major carp, Cirrhinus mrigala (Hamilton, 1822).</title>
        <authorList>
            <person name="Mohindra V."/>
            <person name="Chowdhury L.M."/>
            <person name="Lal K."/>
            <person name="Jena J.K."/>
        </authorList>
    </citation>
    <scope>NUCLEOTIDE SEQUENCE [LARGE SCALE GENOMIC DNA]</scope>
    <source>
        <strain evidence="1">CM1030</strain>
        <tissue evidence="1">Blood</tissue>
    </source>
</reference>
<evidence type="ECO:0000313" key="2">
    <source>
        <dbReference type="Proteomes" id="UP001529510"/>
    </source>
</evidence>
<protein>
    <submittedName>
        <fullName evidence="1">Uncharacterized protein</fullName>
    </submittedName>
</protein>
<proteinExistence type="predicted"/>
<gene>
    <name evidence="1" type="ORF">M9458_049766</name>
</gene>
<feature type="non-terminal residue" evidence="1">
    <location>
        <position position="54"/>
    </location>
</feature>
<evidence type="ECO:0000313" key="1">
    <source>
        <dbReference type="EMBL" id="KAL0155503.1"/>
    </source>
</evidence>
<dbReference type="AlphaFoldDB" id="A0ABD0N1U8"/>
<sequence length="54" mass="6200">KLRPQRRPGALQRLHATARLQSAERRIVTERFYSTANMNVTVSYATREDDSPPS</sequence>
<comment type="caution">
    <text evidence="1">The sequence shown here is derived from an EMBL/GenBank/DDBJ whole genome shotgun (WGS) entry which is preliminary data.</text>
</comment>